<dbReference type="Pfam" id="PF20151">
    <property type="entry name" value="DUF6533"/>
    <property type="match status" value="1"/>
</dbReference>
<keyword evidence="1" id="KW-1133">Transmembrane helix</keyword>
<dbReference type="EMBL" id="JAUEPU010000002">
    <property type="protein sequence ID" value="KAK0504964.1"/>
    <property type="molecule type" value="Genomic_DNA"/>
</dbReference>
<keyword evidence="1" id="KW-0812">Transmembrane</keyword>
<feature type="domain" description="DUF6533" evidence="2">
    <location>
        <begin position="97"/>
        <end position="159"/>
    </location>
</feature>
<evidence type="ECO:0000256" key="1">
    <source>
        <dbReference type="SAM" id="Phobius"/>
    </source>
</evidence>
<keyword evidence="4" id="KW-1185">Reference proteome</keyword>
<protein>
    <recommendedName>
        <fullName evidence="2">DUF6533 domain-containing protein</fullName>
    </recommendedName>
</protein>
<dbReference type="Proteomes" id="UP001175228">
    <property type="component" value="Unassembled WGS sequence"/>
</dbReference>
<evidence type="ECO:0000259" key="2">
    <source>
        <dbReference type="Pfam" id="PF20151"/>
    </source>
</evidence>
<keyword evidence="1" id="KW-0472">Membrane</keyword>
<sequence length="188" mass="21104">MSSKTLNKNSKPLPLSDTLHDLALLRVSGVDLSGLVPSSSDATSTDTDVGRSVQRSHDFIQSARSALKLRDTEAVDAEGKRLDAAQRLLRSIENTRYAVFAAATIMLYDHVLSFHREARLSLPAFSLNTEPKQVELIWQRRRTSFINNVFLWHRYFGLFCILFELSVVVDSRVTASLYVVLSVSGKLY</sequence>
<gene>
    <name evidence="3" type="ORF">EDD18DRAFT_1343796</name>
</gene>
<organism evidence="3 4">
    <name type="scientific">Armillaria luteobubalina</name>
    <dbReference type="NCBI Taxonomy" id="153913"/>
    <lineage>
        <taxon>Eukaryota</taxon>
        <taxon>Fungi</taxon>
        <taxon>Dikarya</taxon>
        <taxon>Basidiomycota</taxon>
        <taxon>Agaricomycotina</taxon>
        <taxon>Agaricomycetes</taxon>
        <taxon>Agaricomycetidae</taxon>
        <taxon>Agaricales</taxon>
        <taxon>Marasmiineae</taxon>
        <taxon>Physalacriaceae</taxon>
        <taxon>Armillaria</taxon>
    </lineage>
</organism>
<dbReference type="InterPro" id="IPR045340">
    <property type="entry name" value="DUF6533"/>
</dbReference>
<dbReference type="AlphaFoldDB" id="A0AA39QNK1"/>
<feature type="transmembrane region" description="Helical" evidence="1">
    <location>
        <begin position="149"/>
        <end position="169"/>
    </location>
</feature>
<evidence type="ECO:0000313" key="3">
    <source>
        <dbReference type="EMBL" id="KAK0504964.1"/>
    </source>
</evidence>
<evidence type="ECO:0000313" key="4">
    <source>
        <dbReference type="Proteomes" id="UP001175228"/>
    </source>
</evidence>
<accession>A0AA39QNK1</accession>
<reference evidence="3" key="1">
    <citation type="submission" date="2023-06" db="EMBL/GenBank/DDBJ databases">
        <authorList>
            <consortium name="Lawrence Berkeley National Laboratory"/>
            <person name="Ahrendt S."/>
            <person name="Sahu N."/>
            <person name="Indic B."/>
            <person name="Wong-Bajracharya J."/>
            <person name="Merenyi Z."/>
            <person name="Ke H.-M."/>
            <person name="Monk M."/>
            <person name="Kocsube S."/>
            <person name="Drula E."/>
            <person name="Lipzen A."/>
            <person name="Balint B."/>
            <person name="Henrissat B."/>
            <person name="Andreopoulos B."/>
            <person name="Martin F.M."/>
            <person name="Harder C.B."/>
            <person name="Rigling D."/>
            <person name="Ford K.L."/>
            <person name="Foster G.D."/>
            <person name="Pangilinan J."/>
            <person name="Papanicolaou A."/>
            <person name="Barry K."/>
            <person name="LaButti K."/>
            <person name="Viragh M."/>
            <person name="Koriabine M."/>
            <person name="Yan M."/>
            <person name="Riley R."/>
            <person name="Champramary S."/>
            <person name="Plett K.L."/>
            <person name="Tsai I.J."/>
            <person name="Slot J."/>
            <person name="Sipos G."/>
            <person name="Plett J."/>
            <person name="Nagy L.G."/>
            <person name="Grigoriev I.V."/>
        </authorList>
    </citation>
    <scope>NUCLEOTIDE SEQUENCE</scope>
    <source>
        <strain evidence="3">HWK02</strain>
    </source>
</reference>
<proteinExistence type="predicted"/>
<name>A0AA39QNK1_9AGAR</name>
<comment type="caution">
    <text evidence="3">The sequence shown here is derived from an EMBL/GenBank/DDBJ whole genome shotgun (WGS) entry which is preliminary data.</text>
</comment>